<evidence type="ECO:0000313" key="1">
    <source>
        <dbReference type="EMBL" id="GFY73506.1"/>
    </source>
</evidence>
<keyword evidence="2" id="KW-1185">Reference proteome</keyword>
<accession>A0A8X7CMN3</accession>
<protein>
    <submittedName>
        <fullName evidence="1">Uncharacterized protein</fullName>
    </submittedName>
</protein>
<evidence type="ECO:0000313" key="2">
    <source>
        <dbReference type="Proteomes" id="UP000886998"/>
    </source>
</evidence>
<organism evidence="1 2">
    <name type="scientific">Trichonephila inaurata madagascariensis</name>
    <dbReference type="NCBI Taxonomy" id="2747483"/>
    <lineage>
        <taxon>Eukaryota</taxon>
        <taxon>Metazoa</taxon>
        <taxon>Ecdysozoa</taxon>
        <taxon>Arthropoda</taxon>
        <taxon>Chelicerata</taxon>
        <taxon>Arachnida</taxon>
        <taxon>Araneae</taxon>
        <taxon>Araneomorphae</taxon>
        <taxon>Entelegynae</taxon>
        <taxon>Araneoidea</taxon>
        <taxon>Nephilidae</taxon>
        <taxon>Trichonephila</taxon>
        <taxon>Trichonephila inaurata</taxon>
    </lineage>
</organism>
<dbReference type="OrthoDB" id="10069847at2759"/>
<comment type="caution">
    <text evidence="1">The sequence shown here is derived from an EMBL/GenBank/DDBJ whole genome shotgun (WGS) entry which is preliminary data.</text>
</comment>
<dbReference type="EMBL" id="BMAV01020106">
    <property type="protein sequence ID" value="GFY73506.1"/>
    <property type="molecule type" value="Genomic_DNA"/>
</dbReference>
<sequence length="96" mass="10922">MALGKSEDIYPTVGLGIIIDVPVDLSHSEVLSKYCQNCAVTGRDMEPQCAKFAIWQKDMRMSGTKILMEPLELWRCIALIMWRRSISDCQPIQFPC</sequence>
<dbReference type="AlphaFoldDB" id="A0A8X7CMN3"/>
<name>A0A8X7CMN3_9ARAC</name>
<gene>
    <name evidence="1" type="ORF">TNIN_95141</name>
</gene>
<dbReference type="Proteomes" id="UP000886998">
    <property type="component" value="Unassembled WGS sequence"/>
</dbReference>
<reference evidence="1" key="1">
    <citation type="submission" date="2020-08" db="EMBL/GenBank/DDBJ databases">
        <title>Multicomponent nature underlies the extraordinary mechanical properties of spider dragline silk.</title>
        <authorList>
            <person name="Kono N."/>
            <person name="Nakamura H."/>
            <person name="Mori M."/>
            <person name="Yoshida Y."/>
            <person name="Ohtoshi R."/>
            <person name="Malay A.D."/>
            <person name="Moran D.A.P."/>
            <person name="Tomita M."/>
            <person name="Numata K."/>
            <person name="Arakawa K."/>
        </authorList>
    </citation>
    <scope>NUCLEOTIDE SEQUENCE</scope>
</reference>
<proteinExistence type="predicted"/>